<feature type="chain" id="PRO_5016422199" evidence="1">
    <location>
        <begin position="20"/>
        <end position="148"/>
    </location>
</feature>
<dbReference type="Proteomes" id="UP000248349">
    <property type="component" value="Unassembled WGS sequence"/>
</dbReference>
<dbReference type="RefSeq" id="XP_025430918.1">
    <property type="nucleotide sequence ID" value="XM_025579971.1"/>
</dbReference>
<reference evidence="2 3" key="1">
    <citation type="submission" date="2016-12" db="EMBL/GenBank/DDBJ databases">
        <title>The genomes of Aspergillus section Nigri reveals drivers in fungal speciation.</title>
        <authorList>
            <consortium name="DOE Joint Genome Institute"/>
            <person name="Vesth T.C."/>
            <person name="Nybo J."/>
            <person name="Theobald S."/>
            <person name="Brandl J."/>
            <person name="Frisvad J.C."/>
            <person name="Nielsen K.F."/>
            <person name="Lyhne E.K."/>
            <person name="Kogle M.E."/>
            <person name="Kuo A."/>
            <person name="Riley R."/>
            <person name="Clum A."/>
            <person name="Nolan M."/>
            <person name="Lipzen A."/>
            <person name="Salamov A."/>
            <person name="Henrissat B."/>
            <person name="Wiebenga A."/>
            <person name="De Vries R.P."/>
            <person name="Grigoriev I.V."/>
            <person name="Mortensen U.H."/>
            <person name="Andersen M.R."/>
            <person name="Baker S.E."/>
        </authorList>
    </citation>
    <scope>NUCLEOTIDE SEQUENCE [LARGE SCALE GENOMIC DNA]</scope>
    <source>
        <strain evidence="2 3">JOP 1030-1</strain>
    </source>
</reference>
<feature type="signal peptide" evidence="1">
    <location>
        <begin position="1"/>
        <end position="19"/>
    </location>
</feature>
<organism evidence="2 3">
    <name type="scientific">Aspergillus saccharolyticus JOP 1030-1</name>
    <dbReference type="NCBI Taxonomy" id="1450539"/>
    <lineage>
        <taxon>Eukaryota</taxon>
        <taxon>Fungi</taxon>
        <taxon>Dikarya</taxon>
        <taxon>Ascomycota</taxon>
        <taxon>Pezizomycotina</taxon>
        <taxon>Eurotiomycetes</taxon>
        <taxon>Eurotiomycetidae</taxon>
        <taxon>Eurotiales</taxon>
        <taxon>Aspergillaceae</taxon>
        <taxon>Aspergillus</taxon>
        <taxon>Aspergillus subgen. Circumdati</taxon>
    </lineage>
</organism>
<proteinExistence type="predicted"/>
<accession>A0A318ZC04</accession>
<dbReference type="GeneID" id="37081200"/>
<evidence type="ECO:0000256" key="1">
    <source>
        <dbReference type="SAM" id="SignalP"/>
    </source>
</evidence>
<evidence type="ECO:0000313" key="3">
    <source>
        <dbReference type="Proteomes" id="UP000248349"/>
    </source>
</evidence>
<evidence type="ECO:0000313" key="2">
    <source>
        <dbReference type="EMBL" id="PYH44936.1"/>
    </source>
</evidence>
<gene>
    <name evidence="2" type="ORF">BP01DRAFT_61124</name>
</gene>
<name>A0A318ZC04_9EURO</name>
<dbReference type="AlphaFoldDB" id="A0A318ZC04"/>
<dbReference type="EMBL" id="KZ821234">
    <property type="protein sequence ID" value="PYH44936.1"/>
    <property type="molecule type" value="Genomic_DNA"/>
</dbReference>
<keyword evidence="3" id="KW-1185">Reference proteome</keyword>
<sequence>MTVTCMGLHSWCLHNPAAACIVCVQDYQQARGKSKIETKETPSISDQMIIPAGVVLLRPPHLLETRHHPLEELALRKPLGLLFRPCEARSPKDLLAVYARAGLVFFSSYFVLFTRPLVSFGARARGSFVPFGRFFISLWEILGLVSSR</sequence>
<protein>
    <submittedName>
        <fullName evidence="2">Uncharacterized protein</fullName>
    </submittedName>
</protein>
<keyword evidence="1" id="KW-0732">Signal</keyword>